<keyword evidence="1" id="KW-1133">Transmembrane helix</keyword>
<proteinExistence type="predicted"/>
<protein>
    <submittedName>
        <fullName evidence="2">Uncharacterized protein</fullName>
    </submittedName>
</protein>
<keyword evidence="1" id="KW-0472">Membrane</keyword>
<gene>
    <name evidence="2" type="ORF">CBI31_10015</name>
</gene>
<keyword evidence="1" id="KW-0812">Transmembrane</keyword>
<feature type="transmembrane region" description="Helical" evidence="1">
    <location>
        <begin position="12"/>
        <end position="29"/>
    </location>
</feature>
<feature type="transmembrane region" description="Helical" evidence="1">
    <location>
        <begin position="41"/>
        <end position="60"/>
    </location>
</feature>
<accession>A0A254PQD5</accession>
<evidence type="ECO:0000313" key="2">
    <source>
        <dbReference type="EMBL" id="OWS68765.1"/>
    </source>
</evidence>
<comment type="caution">
    <text evidence="2">The sequence shown here is derived from an EMBL/GenBank/DDBJ whole genome shotgun (WGS) entry which is preliminary data.</text>
</comment>
<keyword evidence="3" id="KW-1185">Reference proteome</keyword>
<dbReference type="Proteomes" id="UP000197528">
    <property type="component" value="Unassembled WGS sequence"/>
</dbReference>
<organism evidence="2 3">
    <name type="scientific">Polynucleobacter campilacus</name>
    <dbReference type="NCBI Taxonomy" id="1743163"/>
    <lineage>
        <taxon>Bacteria</taxon>
        <taxon>Pseudomonadati</taxon>
        <taxon>Pseudomonadota</taxon>
        <taxon>Betaproteobacteria</taxon>
        <taxon>Burkholderiales</taxon>
        <taxon>Burkholderiaceae</taxon>
        <taxon>Polynucleobacter</taxon>
    </lineage>
</organism>
<dbReference type="EMBL" id="NGUP01000007">
    <property type="protein sequence ID" value="OWS68765.1"/>
    <property type="molecule type" value="Genomic_DNA"/>
</dbReference>
<name>A0A254PQD5_9BURK</name>
<evidence type="ECO:0000313" key="3">
    <source>
        <dbReference type="Proteomes" id="UP000197528"/>
    </source>
</evidence>
<sequence length="63" mass="7357">MTGVMLELIVEFGVILISPIVFHYYLWKYKKLAPAVILKDFKIYACLYGLILIAAIFAIWKQY</sequence>
<evidence type="ECO:0000256" key="1">
    <source>
        <dbReference type="SAM" id="Phobius"/>
    </source>
</evidence>
<reference evidence="2 3" key="1">
    <citation type="submission" date="2017-05" db="EMBL/GenBank/DDBJ databases">
        <title>Genome of Polynucleobacter sp. MWH-Feld-100.</title>
        <authorList>
            <person name="Hahn M.W."/>
        </authorList>
    </citation>
    <scope>NUCLEOTIDE SEQUENCE [LARGE SCALE GENOMIC DNA]</scope>
    <source>
        <strain evidence="2 3">MWH-Feld-100</strain>
    </source>
</reference>
<dbReference type="AlphaFoldDB" id="A0A254PQD5"/>